<dbReference type="AlphaFoldDB" id="A0A5K1K2F2"/>
<dbReference type="InterPro" id="IPR025721">
    <property type="entry name" value="Exosome_cplx_N_dom"/>
</dbReference>
<dbReference type="PANTHER" id="PTHR21321:SF4">
    <property type="entry name" value="EXOSOME COMPLEX COMPONENT RRP4"/>
    <property type="match status" value="1"/>
</dbReference>
<dbReference type="GO" id="GO:0000177">
    <property type="term" value="C:cytoplasmic exosome (RNase complex)"/>
    <property type="evidence" value="ECO:0007669"/>
    <property type="project" value="TreeGrafter"/>
</dbReference>
<dbReference type="SUPFAM" id="SSF54791">
    <property type="entry name" value="Eukaryotic type KH-domain (KH-domain type I)"/>
    <property type="match status" value="1"/>
</dbReference>
<accession>A0A5K1K2F2</accession>
<dbReference type="GO" id="GO:0071038">
    <property type="term" value="P:TRAMP-dependent tRNA surveillance pathway"/>
    <property type="evidence" value="ECO:0007669"/>
    <property type="project" value="TreeGrafter"/>
</dbReference>
<dbReference type="GO" id="GO:0071035">
    <property type="term" value="P:nuclear polyadenylation-dependent rRNA catabolic process"/>
    <property type="evidence" value="ECO:0007669"/>
    <property type="project" value="TreeGrafter"/>
</dbReference>
<feature type="domain" description="K Homology" evidence="9">
    <location>
        <begin position="208"/>
        <end position="249"/>
    </location>
</feature>
<keyword evidence="3" id="KW-0698">rRNA processing</keyword>
<feature type="domain" description="Exosome complex component N-terminal" evidence="8">
    <location>
        <begin position="50"/>
        <end position="84"/>
    </location>
</feature>
<dbReference type="GO" id="GO:0000467">
    <property type="term" value="P:exonucleolytic trimming to generate mature 3'-end of 5.8S rRNA from tricistronic rRNA transcript (SSU-rRNA, 5.8S rRNA, LSU-rRNA)"/>
    <property type="evidence" value="ECO:0007669"/>
    <property type="project" value="TreeGrafter"/>
</dbReference>
<dbReference type="InterPro" id="IPR012340">
    <property type="entry name" value="NA-bd_OB-fold"/>
</dbReference>
<dbReference type="Pfam" id="PF14382">
    <property type="entry name" value="ECR1_N"/>
    <property type="match status" value="1"/>
</dbReference>
<dbReference type="InterPro" id="IPR048565">
    <property type="entry name" value="S1_RRP4"/>
</dbReference>
<dbReference type="InterPro" id="IPR004088">
    <property type="entry name" value="KH_dom_type_1"/>
</dbReference>
<feature type="region of interest" description="Disordered" evidence="7">
    <location>
        <begin position="1"/>
        <end position="20"/>
    </location>
</feature>
<sequence length="338" mass="37339">MISFASFPSTSEASGSFASTRHHPVVEDDIYMDLDEDDFDDEGVQRITGPGESITSSHAFMRGHGTYVDNEQVIASVSGTVERVNKLITVRAVRSRYTYCVTMPPAPDPRATLDIAPKSADLVVGRITEVQPRRWKVDANSRQDAVLMLSSVNLPGGVQRRKVESDELQMRTFFEEGDLLVAEVQAFFSDGVMSLHTRSLRYGKLRNGQLVAVPPILIRRLKSHFVSLPCGVDLILGLNGYIWVSKHVKQSEQEGEEGFDAEAVYSNRNDDIDDATRAAISRVGNIIKVLASHFIPLTDAVLLDAYEWAIEQEVSVKDLLLDEVGENLVASLGSGMRQ</sequence>
<reference evidence="11" key="1">
    <citation type="submission" date="2019-10" db="EMBL/GenBank/DDBJ databases">
        <authorList>
            <person name="Nor Muhammad N."/>
        </authorList>
    </citation>
    <scope>NUCLEOTIDE SEQUENCE</scope>
</reference>
<dbReference type="SUPFAM" id="SSF50249">
    <property type="entry name" value="Nucleic acid-binding proteins"/>
    <property type="match status" value="1"/>
</dbReference>
<dbReference type="GO" id="GO:0003723">
    <property type="term" value="F:RNA binding"/>
    <property type="evidence" value="ECO:0007669"/>
    <property type="project" value="UniProtKB-KW"/>
</dbReference>
<dbReference type="SUPFAM" id="SSF110324">
    <property type="entry name" value="Ribosomal L27 protein-like"/>
    <property type="match status" value="1"/>
</dbReference>
<evidence type="ECO:0000313" key="11">
    <source>
        <dbReference type="EMBL" id="VWO98708.1"/>
    </source>
</evidence>
<dbReference type="GO" id="GO:0071034">
    <property type="term" value="P:CUT catabolic process"/>
    <property type="evidence" value="ECO:0007669"/>
    <property type="project" value="TreeGrafter"/>
</dbReference>
<evidence type="ECO:0000256" key="3">
    <source>
        <dbReference type="ARBA" id="ARBA00022552"/>
    </source>
</evidence>
<dbReference type="GO" id="GO:0071051">
    <property type="term" value="P:poly(A)-dependent snoRNA 3'-end processing"/>
    <property type="evidence" value="ECO:0007669"/>
    <property type="project" value="TreeGrafter"/>
</dbReference>
<dbReference type="GO" id="GO:0034475">
    <property type="term" value="P:U4 snRNA 3'-end processing"/>
    <property type="evidence" value="ECO:0007669"/>
    <property type="project" value="TreeGrafter"/>
</dbReference>
<gene>
    <name evidence="11" type="primary">J4USC3</name>
</gene>
<keyword evidence="6" id="KW-0539">Nucleus</keyword>
<dbReference type="InterPro" id="IPR036612">
    <property type="entry name" value="KH_dom_type_1_sf"/>
</dbReference>
<dbReference type="Pfam" id="PF21266">
    <property type="entry name" value="S1_RRP4"/>
    <property type="match status" value="1"/>
</dbReference>
<keyword evidence="5" id="KW-0694">RNA-binding</keyword>
<organism evidence="11">
    <name type="scientific">Ganoderma boninense</name>
    <dbReference type="NCBI Taxonomy" id="34458"/>
    <lineage>
        <taxon>Eukaryota</taxon>
        <taxon>Fungi</taxon>
        <taxon>Dikarya</taxon>
        <taxon>Basidiomycota</taxon>
        <taxon>Agaricomycotina</taxon>
        <taxon>Agaricomycetes</taxon>
        <taxon>Polyporales</taxon>
        <taxon>Polyporaceae</taxon>
        <taxon>Ganoderma</taxon>
    </lineage>
</organism>
<feature type="compositionally biased region" description="Polar residues" evidence="7">
    <location>
        <begin position="1"/>
        <end position="19"/>
    </location>
</feature>
<evidence type="ECO:0000259" key="8">
    <source>
        <dbReference type="Pfam" id="PF14382"/>
    </source>
</evidence>
<comment type="subcellular location">
    <subcellularLocation>
        <location evidence="1">Nucleus</location>
    </subcellularLocation>
</comment>
<evidence type="ECO:0000256" key="6">
    <source>
        <dbReference type="ARBA" id="ARBA00023242"/>
    </source>
</evidence>
<evidence type="ECO:0000259" key="10">
    <source>
        <dbReference type="Pfam" id="PF21266"/>
    </source>
</evidence>
<dbReference type="Gene3D" id="2.40.50.100">
    <property type="match status" value="1"/>
</dbReference>
<dbReference type="PANTHER" id="PTHR21321">
    <property type="entry name" value="PNAS-3 RELATED"/>
    <property type="match status" value="1"/>
</dbReference>
<evidence type="ECO:0000256" key="4">
    <source>
        <dbReference type="ARBA" id="ARBA00022835"/>
    </source>
</evidence>
<protein>
    <submittedName>
        <fullName evidence="11">Thioredoxin reductase GliT</fullName>
    </submittedName>
</protein>
<name>A0A5K1K2F2_9APHY</name>
<dbReference type="InterPro" id="IPR026699">
    <property type="entry name" value="Exosome_RNA_bind1/RRP40/RRP4"/>
</dbReference>
<evidence type="ECO:0000256" key="7">
    <source>
        <dbReference type="SAM" id="MobiDB-lite"/>
    </source>
</evidence>
<dbReference type="GO" id="GO:0071028">
    <property type="term" value="P:nuclear mRNA surveillance"/>
    <property type="evidence" value="ECO:0007669"/>
    <property type="project" value="UniProtKB-ARBA"/>
</dbReference>
<evidence type="ECO:0000256" key="2">
    <source>
        <dbReference type="ARBA" id="ARBA00009155"/>
    </source>
</evidence>
<dbReference type="Pfam" id="PF15985">
    <property type="entry name" value="KH_6"/>
    <property type="match status" value="1"/>
</dbReference>
<comment type="similarity">
    <text evidence="2">Belongs to the RRP4 family.</text>
</comment>
<dbReference type="GO" id="GO:0000176">
    <property type="term" value="C:nuclear exosome (RNase complex)"/>
    <property type="evidence" value="ECO:0007669"/>
    <property type="project" value="UniProtKB-ARBA"/>
</dbReference>
<dbReference type="FunFam" id="2.40.50.140:FF:000038">
    <property type="entry name" value="Exosome complex component RRP4"/>
    <property type="match status" value="1"/>
</dbReference>
<dbReference type="EMBL" id="LR727126">
    <property type="protein sequence ID" value="VWO98708.1"/>
    <property type="molecule type" value="Genomic_DNA"/>
</dbReference>
<dbReference type="CDD" id="cd05789">
    <property type="entry name" value="S1_Rrp4"/>
    <property type="match status" value="1"/>
</dbReference>
<evidence type="ECO:0000259" key="9">
    <source>
        <dbReference type="Pfam" id="PF15985"/>
    </source>
</evidence>
<proteinExistence type="inferred from homology"/>
<evidence type="ECO:0000256" key="5">
    <source>
        <dbReference type="ARBA" id="ARBA00022884"/>
    </source>
</evidence>
<keyword evidence="4" id="KW-0271">Exosome</keyword>
<feature type="domain" description="RRP4 S1" evidence="10">
    <location>
        <begin position="117"/>
        <end position="185"/>
    </location>
</feature>
<dbReference type="Gene3D" id="2.40.50.140">
    <property type="entry name" value="Nucleic acid-binding proteins"/>
    <property type="match status" value="1"/>
</dbReference>
<dbReference type="CDD" id="cd22525">
    <property type="entry name" value="KH-I_Rrp4_eukar"/>
    <property type="match status" value="1"/>
</dbReference>
<evidence type="ECO:0000256" key="1">
    <source>
        <dbReference type="ARBA" id="ARBA00004123"/>
    </source>
</evidence>